<evidence type="ECO:0000313" key="10">
    <source>
        <dbReference type="Proteomes" id="UP000181936"/>
    </source>
</evidence>
<dbReference type="CDD" id="cd00430">
    <property type="entry name" value="PLPDE_III_AR"/>
    <property type="match status" value="1"/>
</dbReference>
<dbReference type="Gene3D" id="3.20.20.10">
    <property type="entry name" value="Alanine racemase"/>
    <property type="match status" value="1"/>
</dbReference>
<sequence length="389" mass="43124">MQEGFYRDTWVEVNLDAISQNVSAMKKLIGEQTKIIAVVKANAYGHGAIQVAHAALESGASMLAVAFLDEAIQLRQAGFDCPILVMGATRAQDVHVAVSYGITLTIFSLDWAKEASQYVDQGDVLLHVKVDTGMGRLGVTGVDELQAILEFAQEHEHFHIEGIFTHFATADETNSPYYLKQLAKFQEVIADVPKGNLLIHCANSAAGLKDKASLYNAVRQGISMYGLTPSVEMKKELPFELHEAFSLKTKLVHVKQLKKGDKVSYGATYEAEENEWIGTLPIGYADGWLRKLQDSEVLIEGKRMQLVGRICMDQCMVKLPYELPVGTNVTLIGRQGNEVISSDEVAERLETINYEVPCTISSRVPRIFFKKQRIIEKANPLLLKRPGKV</sequence>
<dbReference type="GO" id="GO:0009252">
    <property type="term" value="P:peptidoglycan biosynthetic process"/>
    <property type="evidence" value="ECO:0007669"/>
    <property type="project" value="TreeGrafter"/>
</dbReference>
<keyword evidence="3 5" id="KW-0663">Pyridoxal phosphate</keyword>
<evidence type="ECO:0000256" key="6">
    <source>
        <dbReference type="PIRSR" id="PIRSR600821-50"/>
    </source>
</evidence>
<dbReference type="InterPro" id="IPR001608">
    <property type="entry name" value="Ala_racemase_N"/>
</dbReference>
<feature type="active site" description="Proton acceptor; specific for D-alanine" evidence="5">
    <location>
        <position position="40"/>
    </location>
</feature>
<keyword evidence="4 5" id="KW-0413">Isomerase</keyword>
<feature type="domain" description="Alanine racemase C-terminal" evidence="8">
    <location>
        <begin position="244"/>
        <end position="369"/>
    </location>
</feature>
<dbReference type="PROSITE" id="PS00395">
    <property type="entry name" value="ALANINE_RACEMASE"/>
    <property type="match status" value="1"/>
</dbReference>
<evidence type="ECO:0000256" key="3">
    <source>
        <dbReference type="ARBA" id="ARBA00022898"/>
    </source>
</evidence>
<dbReference type="GO" id="GO:0005829">
    <property type="term" value="C:cytosol"/>
    <property type="evidence" value="ECO:0007669"/>
    <property type="project" value="TreeGrafter"/>
</dbReference>
<dbReference type="FunFam" id="2.40.37.10:FF:000006">
    <property type="entry name" value="Alanine racemase"/>
    <property type="match status" value="1"/>
</dbReference>
<dbReference type="Pfam" id="PF01168">
    <property type="entry name" value="Ala_racemase_N"/>
    <property type="match status" value="1"/>
</dbReference>
<feature type="binding site" evidence="5 7">
    <location>
        <position position="136"/>
    </location>
    <ligand>
        <name>substrate</name>
    </ligand>
</feature>
<comment type="similarity">
    <text evidence="5">Belongs to the alanine racemase family.</text>
</comment>
<dbReference type="STRING" id="1547283.A9C19_18660"/>
<evidence type="ECO:0000313" key="9">
    <source>
        <dbReference type="EMBL" id="APH06569.1"/>
    </source>
</evidence>
<dbReference type="GO" id="GO:0030170">
    <property type="term" value="F:pyridoxal phosphate binding"/>
    <property type="evidence" value="ECO:0007669"/>
    <property type="project" value="UniProtKB-UniRule"/>
</dbReference>
<feature type="binding site" evidence="5 7">
    <location>
        <position position="312"/>
    </location>
    <ligand>
        <name>substrate</name>
    </ligand>
</feature>
<feature type="active site" description="Proton acceptor; specific for L-alanine" evidence="5">
    <location>
        <position position="265"/>
    </location>
</feature>
<dbReference type="InterPro" id="IPR029066">
    <property type="entry name" value="PLP-binding_barrel"/>
</dbReference>
<gene>
    <name evidence="9" type="ORF">A9C19_18660</name>
</gene>
<organism evidence="9 10">
    <name type="scientific">Bacillus weihaiensis</name>
    <dbReference type="NCBI Taxonomy" id="1547283"/>
    <lineage>
        <taxon>Bacteria</taxon>
        <taxon>Bacillati</taxon>
        <taxon>Bacillota</taxon>
        <taxon>Bacilli</taxon>
        <taxon>Bacillales</taxon>
        <taxon>Bacillaceae</taxon>
        <taxon>Bacillus</taxon>
    </lineage>
</organism>
<dbReference type="SMART" id="SM01005">
    <property type="entry name" value="Ala_racemase_C"/>
    <property type="match status" value="1"/>
</dbReference>
<evidence type="ECO:0000256" key="5">
    <source>
        <dbReference type="HAMAP-Rule" id="MF_01201"/>
    </source>
</evidence>
<dbReference type="EMBL" id="CP016020">
    <property type="protein sequence ID" value="APH06569.1"/>
    <property type="molecule type" value="Genomic_DNA"/>
</dbReference>
<dbReference type="GO" id="GO:0030632">
    <property type="term" value="P:D-alanine biosynthetic process"/>
    <property type="evidence" value="ECO:0007669"/>
    <property type="project" value="UniProtKB-UniRule"/>
</dbReference>
<dbReference type="PANTHER" id="PTHR30511">
    <property type="entry name" value="ALANINE RACEMASE"/>
    <property type="match status" value="1"/>
</dbReference>
<evidence type="ECO:0000256" key="4">
    <source>
        <dbReference type="ARBA" id="ARBA00023235"/>
    </source>
</evidence>
<dbReference type="OrthoDB" id="9813814at2"/>
<dbReference type="Proteomes" id="UP000181936">
    <property type="component" value="Chromosome"/>
</dbReference>
<comment type="pathway">
    <text evidence="5">Amino-acid biosynthesis; D-alanine biosynthesis; D-alanine from L-alanine: step 1/1.</text>
</comment>
<evidence type="ECO:0000256" key="1">
    <source>
        <dbReference type="ARBA" id="ARBA00000316"/>
    </source>
</evidence>
<dbReference type="Pfam" id="PF00842">
    <property type="entry name" value="Ala_racemase_C"/>
    <property type="match status" value="1"/>
</dbReference>
<dbReference type="AlphaFoldDB" id="A0A1L3MW49"/>
<dbReference type="NCBIfam" id="TIGR00492">
    <property type="entry name" value="alr"/>
    <property type="match status" value="1"/>
</dbReference>
<name>A0A1L3MW49_9BACI</name>
<dbReference type="PANTHER" id="PTHR30511:SF0">
    <property type="entry name" value="ALANINE RACEMASE, CATABOLIC-RELATED"/>
    <property type="match status" value="1"/>
</dbReference>
<dbReference type="EC" id="5.1.1.1" evidence="5"/>
<dbReference type="SUPFAM" id="SSF50621">
    <property type="entry name" value="Alanine racemase C-terminal domain-like"/>
    <property type="match status" value="1"/>
</dbReference>
<dbReference type="InterPro" id="IPR011079">
    <property type="entry name" value="Ala_racemase_C"/>
</dbReference>
<dbReference type="InterPro" id="IPR020622">
    <property type="entry name" value="Ala_racemase_pyridoxalP-BS"/>
</dbReference>
<dbReference type="SUPFAM" id="SSF51419">
    <property type="entry name" value="PLP-binding barrel"/>
    <property type="match status" value="1"/>
</dbReference>
<keyword evidence="10" id="KW-1185">Reference proteome</keyword>
<comment type="catalytic activity">
    <reaction evidence="1 5">
        <text>L-alanine = D-alanine</text>
        <dbReference type="Rhea" id="RHEA:20249"/>
        <dbReference type="ChEBI" id="CHEBI:57416"/>
        <dbReference type="ChEBI" id="CHEBI:57972"/>
        <dbReference type="EC" id="5.1.1.1"/>
    </reaction>
</comment>
<comment type="function">
    <text evidence="5">Catalyzes the interconversion of L-alanine and D-alanine. May also act on other amino acids.</text>
</comment>
<dbReference type="InterPro" id="IPR009006">
    <property type="entry name" value="Ala_racemase/Decarboxylase_C"/>
</dbReference>
<reference evidence="9 10" key="1">
    <citation type="journal article" date="2016" name="Sci. Rep.">
        <title>Complete genome sequence and transcriptomic analysis of a novel marine strain Bacillus weihaiensis reveals the mechanism of brown algae degradation.</title>
        <authorList>
            <person name="Zhu Y."/>
            <person name="Chen P."/>
            <person name="Bao Y."/>
            <person name="Men Y."/>
            <person name="Zeng Y."/>
            <person name="Yang J."/>
            <person name="Sun J."/>
            <person name="Sun Y."/>
        </authorList>
    </citation>
    <scope>NUCLEOTIDE SEQUENCE [LARGE SCALE GENOMIC DNA]</scope>
    <source>
        <strain evidence="9 10">Alg07</strain>
    </source>
</reference>
<dbReference type="InterPro" id="IPR000821">
    <property type="entry name" value="Ala_racemase"/>
</dbReference>
<dbReference type="PRINTS" id="PR00992">
    <property type="entry name" value="ALARACEMASE"/>
</dbReference>
<dbReference type="HAMAP" id="MF_01201">
    <property type="entry name" value="Ala_racemase"/>
    <property type="match status" value="1"/>
</dbReference>
<accession>A0A1L3MW49</accession>
<dbReference type="RefSeq" id="WP_072581370.1">
    <property type="nucleotide sequence ID" value="NZ_CP016020.1"/>
</dbReference>
<dbReference type="FunFam" id="3.20.20.10:FF:000002">
    <property type="entry name" value="Alanine racemase"/>
    <property type="match status" value="1"/>
</dbReference>
<comment type="cofactor">
    <cofactor evidence="2 5 6">
        <name>pyridoxal 5'-phosphate</name>
        <dbReference type="ChEBI" id="CHEBI:597326"/>
    </cofactor>
</comment>
<dbReference type="Gene3D" id="2.40.37.10">
    <property type="entry name" value="Lyase, Ornithine Decarboxylase, Chain A, domain 1"/>
    <property type="match status" value="1"/>
</dbReference>
<evidence type="ECO:0000256" key="2">
    <source>
        <dbReference type="ARBA" id="ARBA00001933"/>
    </source>
</evidence>
<evidence type="ECO:0000259" key="8">
    <source>
        <dbReference type="SMART" id="SM01005"/>
    </source>
</evidence>
<dbReference type="KEGG" id="bwh:A9C19_18660"/>
<evidence type="ECO:0000256" key="7">
    <source>
        <dbReference type="PIRSR" id="PIRSR600821-52"/>
    </source>
</evidence>
<dbReference type="GO" id="GO:0008784">
    <property type="term" value="F:alanine racemase activity"/>
    <property type="evidence" value="ECO:0007669"/>
    <property type="project" value="UniProtKB-UniRule"/>
</dbReference>
<dbReference type="UniPathway" id="UPA00042">
    <property type="reaction ID" value="UER00497"/>
</dbReference>
<protein>
    <recommendedName>
        <fullName evidence="5">Alanine racemase</fullName>
        <ecNumber evidence="5">5.1.1.1</ecNumber>
    </recommendedName>
</protein>
<feature type="modified residue" description="N6-(pyridoxal phosphate)lysine" evidence="5 6">
    <location>
        <position position="40"/>
    </location>
</feature>
<proteinExistence type="inferred from homology"/>